<dbReference type="OrthoDB" id="8587856at2"/>
<dbReference type="Pfam" id="PF00497">
    <property type="entry name" value="SBP_bac_3"/>
    <property type="match status" value="1"/>
</dbReference>
<feature type="domain" description="Solute-binding protein family 3/N-terminal" evidence="2">
    <location>
        <begin position="29"/>
        <end position="241"/>
    </location>
</feature>
<comment type="caution">
    <text evidence="3">The sequence shown here is derived from an EMBL/GenBank/DDBJ whole genome shotgun (WGS) entry which is preliminary data.</text>
</comment>
<sequence length="252" mass="28569">MPRLFILFAVCLSIATPAQAQVRVNLLTEEYAPFNYLEDGRLTGIGADMVRAMSEMLGIPFKARILPWKRAYQQALTDPDTALFSTTRLPTREEDFQWVGPLFEVQDYLFGNDQFAMEINNLDEARDVGSILVQNGGGSHVYLKSLGFQNLQPYTVTDKQLVMLTMGRVDLIYLSDLSAYYQLRINGMASDKIKPVFRLKKAELYLVFAKTADPQIVASWQDAFEQVRATGRREQIIRRYLPRASADASGSY</sequence>
<dbReference type="Proteomes" id="UP000256845">
    <property type="component" value="Unassembled WGS sequence"/>
</dbReference>
<dbReference type="AlphaFoldDB" id="A0A3D9HX03"/>
<dbReference type="PANTHER" id="PTHR38834:SF3">
    <property type="entry name" value="SOLUTE-BINDING PROTEIN FAMILY 3_N-TERMINAL DOMAIN-CONTAINING PROTEIN"/>
    <property type="match status" value="1"/>
</dbReference>
<dbReference type="SUPFAM" id="SSF53850">
    <property type="entry name" value="Periplasmic binding protein-like II"/>
    <property type="match status" value="1"/>
</dbReference>
<accession>A0A3D9HX03</accession>
<name>A0A3D9HX03_9PROT</name>
<keyword evidence="1" id="KW-0732">Signal</keyword>
<dbReference type="PANTHER" id="PTHR38834">
    <property type="entry name" value="PERIPLASMIC SUBSTRATE BINDING PROTEIN FAMILY 3"/>
    <property type="match status" value="1"/>
</dbReference>
<gene>
    <name evidence="3" type="ORF">DFP90_101825</name>
</gene>
<dbReference type="Gene3D" id="3.40.190.10">
    <property type="entry name" value="Periplasmic binding protein-like II"/>
    <property type="match status" value="2"/>
</dbReference>
<organism evidence="3 4">
    <name type="scientific">Aestuariispira insulae</name>
    <dbReference type="NCBI Taxonomy" id="1461337"/>
    <lineage>
        <taxon>Bacteria</taxon>
        <taxon>Pseudomonadati</taxon>
        <taxon>Pseudomonadota</taxon>
        <taxon>Alphaproteobacteria</taxon>
        <taxon>Rhodospirillales</taxon>
        <taxon>Kiloniellaceae</taxon>
        <taxon>Aestuariispira</taxon>
    </lineage>
</organism>
<keyword evidence="4" id="KW-1185">Reference proteome</keyword>
<dbReference type="EMBL" id="QRDW01000001">
    <property type="protein sequence ID" value="RED54024.1"/>
    <property type="molecule type" value="Genomic_DNA"/>
</dbReference>
<feature type="chain" id="PRO_5017786631" evidence="1">
    <location>
        <begin position="21"/>
        <end position="252"/>
    </location>
</feature>
<evidence type="ECO:0000259" key="2">
    <source>
        <dbReference type="Pfam" id="PF00497"/>
    </source>
</evidence>
<proteinExistence type="predicted"/>
<evidence type="ECO:0000313" key="3">
    <source>
        <dbReference type="EMBL" id="RED54024.1"/>
    </source>
</evidence>
<evidence type="ECO:0000256" key="1">
    <source>
        <dbReference type="SAM" id="SignalP"/>
    </source>
</evidence>
<dbReference type="InterPro" id="IPR001638">
    <property type="entry name" value="Solute-binding_3/MltF_N"/>
</dbReference>
<evidence type="ECO:0000313" key="4">
    <source>
        <dbReference type="Proteomes" id="UP000256845"/>
    </source>
</evidence>
<reference evidence="3 4" key="1">
    <citation type="submission" date="2018-07" db="EMBL/GenBank/DDBJ databases">
        <title>Genomic Encyclopedia of Type Strains, Phase III (KMG-III): the genomes of soil and plant-associated and newly described type strains.</title>
        <authorList>
            <person name="Whitman W."/>
        </authorList>
    </citation>
    <scope>NUCLEOTIDE SEQUENCE [LARGE SCALE GENOMIC DNA]</scope>
    <source>
        <strain evidence="3 4">CECT 8488</strain>
    </source>
</reference>
<protein>
    <submittedName>
        <fullName evidence="3">Amino acid ABC transporter substrate-binding protein (PAAT family)</fullName>
    </submittedName>
</protein>
<feature type="signal peptide" evidence="1">
    <location>
        <begin position="1"/>
        <end position="20"/>
    </location>
</feature>